<keyword evidence="4" id="KW-1185">Reference proteome</keyword>
<dbReference type="RefSeq" id="WP_005967872.1">
    <property type="nucleotide sequence ID" value="NZ_JQHP01000001.1"/>
</dbReference>
<dbReference type="Proteomes" id="UP000029257">
    <property type="component" value="Unassembled WGS sequence"/>
</dbReference>
<evidence type="ECO:0000313" key="1">
    <source>
        <dbReference type="EMBL" id="KFX09603.1"/>
    </source>
</evidence>
<dbReference type="AlphaFoldDB" id="A0AAW3EL83"/>
<evidence type="ECO:0000313" key="2">
    <source>
        <dbReference type="EMBL" id="KGA29805.1"/>
    </source>
</evidence>
<evidence type="ECO:0000313" key="3">
    <source>
        <dbReference type="Proteomes" id="UP000029257"/>
    </source>
</evidence>
<proteinExistence type="predicted"/>
<protein>
    <submittedName>
        <fullName evidence="1">Uncharacterized protein</fullName>
    </submittedName>
</protein>
<organism evidence="1 3">
    <name type="scientific">Pectobacterium wasabiae</name>
    <dbReference type="NCBI Taxonomy" id="55208"/>
    <lineage>
        <taxon>Bacteria</taxon>
        <taxon>Pseudomonadati</taxon>
        <taxon>Pseudomonadota</taxon>
        <taxon>Gammaproteobacteria</taxon>
        <taxon>Enterobacterales</taxon>
        <taxon>Pectobacteriaceae</taxon>
        <taxon>Pectobacterium</taxon>
    </lineage>
</organism>
<dbReference type="Proteomes" id="UP000029436">
    <property type="component" value="Unassembled WGS sequence"/>
</dbReference>
<comment type="caution">
    <text evidence="1">The sequence shown here is derived from an EMBL/GenBank/DDBJ whole genome shotgun (WGS) entry which is preliminary data.</text>
</comment>
<sequence>MTKEILRCLNKQFIGSASGGVCKFLVSVDGRDVALLQQNQFVTAYLKNGLHKLMVSNECNVLSMGMRKTVDVIANGNEQEYVTEVGFWGQYGLWQTK</sequence>
<accession>A0AAW3EL83</accession>
<gene>
    <name evidence="1" type="ORF">JV38_01345</name>
    <name evidence="2" type="ORF">KU73_05070</name>
</gene>
<dbReference type="EMBL" id="JQHP01000001">
    <property type="protein sequence ID" value="KFX09603.1"/>
    <property type="molecule type" value="Genomic_DNA"/>
</dbReference>
<name>A0AAW3EL83_9GAMM</name>
<reference evidence="3 4" key="1">
    <citation type="submission" date="2014-08" db="EMBL/GenBank/DDBJ databases">
        <title>Genome sequences of NCPPB Pectobacterium isolates.</title>
        <authorList>
            <person name="Glover R.H."/>
            <person name="Sapp M."/>
            <person name="Elphinstone J."/>
        </authorList>
    </citation>
    <scope>NUCLEOTIDE SEQUENCE [LARGE SCALE GENOMIC DNA]</scope>
    <source>
        <strain evidence="1 3">NCPPB 3701</strain>
        <strain evidence="2 4">NCPPB3702</strain>
    </source>
</reference>
<evidence type="ECO:0000313" key="4">
    <source>
        <dbReference type="Proteomes" id="UP000029436"/>
    </source>
</evidence>
<dbReference type="EMBL" id="JQOH01000002">
    <property type="protein sequence ID" value="KGA29805.1"/>
    <property type="molecule type" value="Genomic_DNA"/>
</dbReference>